<evidence type="ECO:0000313" key="4">
    <source>
        <dbReference type="Proteomes" id="UP000244184"/>
    </source>
</evidence>
<accession>A0A2T6G266</accession>
<evidence type="ECO:0000313" key="3">
    <source>
        <dbReference type="EMBL" id="PUA38262.1"/>
    </source>
</evidence>
<dbReference type="InterPro" id="IPR056884">
    <property type="entry name" value="NPHP3-like_N"/>
</dbReference>
<name>A0A2T6G266_9BACL</name>
<dbReference type="SMART" id="SM01043">
    <property type="entry name" value="BTAD"/>
    <property type="match status" value="1"/>
</dbReference>
<dbReference type="InterPro" id="IPR027417">
    <property type="entry name" value="P-loop_NTPase"/>
</dbReference>
<keyword evidence="1" id="KW-0677">Repeat</keyword>
<dbReference type="PANTHER" id="PTHR35807">
    <property type="entry name" value="TRANSCRIPTIONAL REGULATOR REDD-RELATED"/>
    <property type="match status" value="1"/>
</dbReference>
<evidence type="ECO:0000259" key="2">
    <source>
        <dbReference type="SMART" id="SM01043"/>
    </source>
</evidence>
<dbReference type="Gene3D" id="1.25.40.10">
    <property type="entry name" value="Tetratricopeptide repeat domain"/>
    <property type="match status" value="2"/>
</dbReference>
<organism evidence="3 4">
    <name type="scientific">Paenibacillus elgii</name>
    <dbReference type="NCBI Taxonomy" id="189691"/>
    <lineage>
        <taxon>Bacteria</taxon>
        <taxon>Bacillati</taxon>
        <taxon>Bacillota</taxon>
        <taxon>Bacilli</taxon>
        <taxon>Bacillales</taxon>
        <taxon>Paenibacillaceae</taxon>
        <taxon>Paenibacillus</taxon>
    </lineage>
</organism>
<dbReference type="InterPro" id="IPR011990">
    <property type="entry name" value="TPR-like_helical_dom_sf"/>
</dbReference>
<dbReference type="RefSeq" id="WP_108532217.1">
    <property type="nucleotide sequence ID" value="NZ_PYHP01000042.1"/>
</dbReference>
<dbReference type="SUPFAM" id="SSF52540">
    <property type="entry name" value="P-loop containing nucleoside triphosphate hydrolases"/>
    <property type="match status" value="1"/>
</dbReference>
<evidence type="ECO:0000256" key="1">
    <source>
        <dbReference type="ARBA" id="ARBA00022737"/>
    </source>
</evidence>
<dbReference type="Pfam" id="PF24883">
    <property type="entry name" value="NPHP3_N"/>
    <property type="match status" value="1"/>
</dbReference>
<dbReference type="InterPro" id="IPR005158">
    <property type="entry name" value="BTAD"/>
</dbReference>
<dbReference type="EMBL" id="PYHP01000042">
    <property type="protein sequence ID" value="PUA38262.1"/>
    <property type="molecule type" value="Genomic_DNA"/>
</dbReference>
<proteinExistence type="predicted"/>
<protein>
    <submittedName>
        <fullName evidence="3">Transcriptional regulator</fullName>
    </submittedName>
</protein>
<gene>
    <name evidence="3" type="ORF">C8Z91_16230</name>
</gene>
<reference evidence="3 4" key="1">
    <citation type="submission" date="2018-03" db="EMBL/GenBank/DDBJ databases">
        <title>Genome sequence of Paenibacillus elgii strain AC13 an antimicrobial compound producing bacteria.</title>
        <authorList>
            <person name="Kurokawa A.S."/>
            <person name="Araujo J.F."/>
            <person name="Costa R.A."/>
            <person name="Ortega D.B."/>
            <person name="Pires A.S."/>
            <person name="Pappas G.J.Jr."/>
            <person name="Franco O.L."/>
            <person name="Barreto C."/>
            <person name="Magalhaes B.S."/>
            <person name="Kruger R.H."/>
        </authorList>
    </citation>
    <scope>NUCLEOTIDE SEQUENCE [LARGE SCALE GENOMIC DNA]</scope>
    <source>
        <strain evidence="3 4">AC13</strain>
    </source>
</reference>
<dbReference type="Gene3D" id="1.10.10.10">
    <property type="entry name" value="Winged helix-like DNA-binding domain superfamily/Winged helix DNA-binding domain"/>
    <property type="match status" value="1"/>
</dbReference>
<comment type="caution">
    <text evidence="3">The sequence shown here is derived from an EMBL/GenBank/DDBJ whole genome shotgun (WGS) entry which is preliminary data.</text>
</comment>
<dbReference type="SUPFAM" id="SSF48452">
    <property type="entry name" value="TPR-like"/>
    <property type="match status" value="3"/>
</dbReference>
<dbReference type="InterPro" id="IPR059106">
    <property type="entry name" value="WHD_MalT"/>
</dbReference>
<dbReference type="Proteomes" id="UP000244184">
    <property type="component" value="Unassembled WGS sequence"/>
</dbReference>
<dbReference type="InterPro" id="IPR051677">
    <property type="entry name" value="AfsR-DnrI-RedD_regulator"/>
</dbReference>
<dbReference type="InterPro" id="IPR036388">
    <property type="entry name" value="WH-like_DNA-bd_sf"/>
</dbReference>
<dbReference type="AlphaFoldDB" id="A0A2T6G266"/>
<feature type="domain" description="Bacterial transcriptional activator" evidence="2">
    <location>
        <begin position="922"/>
        <end position="1064"/>
    </location>
</feature>
<dbReference type="PANTHER" id="PTHR35807:SF2">
    <property type="entry name" value="TRANSCRIPTIONAL ACTIVATOR DOMAIN"/>
    <property type="match status" value="1"/>
</dbReference>
<dbReference type="Pfam" id="PF03704">
    <property type="entry name" value="BTAD"/>
    <property type="match status" value="1"/>
</dbReference>
<sequence>MTAVIVQTKLMPPPLKKTILLRPTLNKKLKRCEQHPLTLVYAGAGYGKSTALSAFFQVEATACCWYSVGAEDRQLATFVFYLIHAVRTNHPHFADDWMNRVDERMCDCESQESARLLCSLFVNELLALSQEVILVIDDYHHVAHHSLIDDWMQMFMQYAPHHVHVLLSSRIHPSWDMLATLKVKGNLLEIGEHDLAFSMEEIETLFADAYEFLLHEGDIQEIYRQTEGWITAVHAMWQQMSAARNTSADMHRFLMLEVWRHQNDAVRGFVEQTCVLETFAPALCDELLGLQPLHSQHMIERIERLGLFLQAYADTGYRYHPMFREFVRQQLQAKPQQYALAHQRAADYFESKQKWLEMIDHLCALEQYEKVAQAIHQHGHKLLMLGQLEHLLAIIARLPKPLKDRYYMVWMYEGDVHRYRYSYDRAIFCYTKGEQLAVQAGYSSASNLALERKAHLFLDTIEPGKAEQLLQQALVVMEADGVSEQGSVRLYSLICENLVNAGRLKEAEVWYRRCKALQADFQDHVLEARLHLRSGRLQEARQALERKLRCDEDAAADGHLPKSHRETSVLLSFIEALAGNSESSKKWAERGIMQGVSGKAPYMEACGWMRMGNAALLLPRYELGLPLSCYRTALEMMEGLQVSRGKAEPWMGLCLLYGREGATELAMEYGAQALLETEKAHDLWLSAWIRLGMAIAAVCGSRWEDAAERLALCESDFQACGDGYGITVAMLWQCLLAHHTKREHLRDRCASRFLKLMKEGGYEFLLHKRTLFGPRDLRQLVPILLEAHKKKLDISYTSVLLSDLGIEQLMYHPGYTLRIQTLGGFKVLLGEKEVTEKDWQRGKAKELFQLFVTRRKHMLPKEEVMALLWGDLDDKAAYRDFKVALNALNTALEPERQARTTPFFVERSGTLYGLSLASGFELDAAAFEDGIRRGLDAKDRQEAIDMLQKGLSFYAGEYIPERRYEDWCAQERERLKVLFLRGAQRLAELHAAQGDFDKAICWCERIIEKDPCWEEAYRLGMKCHYSNNNRHQALKWYARCSKALESELGVEPMPATKQLYAKMTQQKWSES</sequence>
<dbReference type="Pfam" id="PF25873">
    <property type="entry name" value="WHD_MalT"/>
    <property type="match status" value="1"/>
</dbReference>